<keyword evidence="4" id="KW-1185">Reference proteome</keyword>
<dbReference type="AlphaFoldDB" id="A0A811LNY1"/>
<feature type="transmembrane region" description="Helical" evidence="1">
    <location>
        <begin position="54"/>
        <end position="74"/>
    </location>
</feature>
<feature type="transmembrane region" description="Helical" evidence="1">
    <location>
        <begin position="303"/>
        <end position="324"/>
    </location>
</feature>
<sequence length="466" mass="54893">MDYLLDAYVYPYVPFEISPDSKKYITEKAVNIVRTADWILKYQDPRKIYDNHTSFLACELVFFVTCLLTFVHAWRHGGRYLFVWFGILIHALNVENLCYWIPDLDNFWQAQGIFTFFGMRAPLYILLGIYHTFDYISYIFVKRLHLPWWAEGPAVGLGAVMLDMPYDIMGIKLVWWTWHDTDPNIYDRMYWVPWNSYYFHASFACSFVWILNLSRKYFVDTVYDWKKFGREFLCVFLAGTLAFWGGTIQFSLLYHPMHDFFGVHSELTSTIFLSFYMLIVWIGDRHNRRQESREGNPLWYDELALAVSLHYLFYMVLVCIADPANIVAEGLHQPIGDCKVRQKVQTPTGLVLYKNKYLCAENYDEGYFDFHCLPGKDKIPQQIDGQPLEWYAICGTPFENRAEYIFIIWSICILFGSIFYQAARYSGRTPKIPSILYRRLTRPSGTEGTFKSALKNFSPIKSKKND</sequence>
<feature type="transmembrane region" description="Helical" evidence="1">
    <location>
        <begin position="122"/>
        <end position="141"/>
    </location>
</feature>
<feature type="transmembrane region" description="Helical" evidence="1">
    <location>
        <begin position="153"/>
        <end position="178"/>
    </location>
</feature>
<feature type="transmembrane region" description="Helical" evidence="1">
    <location>
        <begin position="190"/>
        <end position="211"/>
    </location>
</feature>
<feature type="transmembrane region" description="Helical" evidence="1">
    <location>
        <begin position="404"/>
        <end position="423"/>
    </location>
</feature>
<dbReference type="OrthoDB" id="188749at2759"/>
<organism evidence="3 4">
    <name type="scientific">Bursaphelenchus okinawaensis</name>
    <dbReference type="NCBI Taxonomy" id="465554"/>
    <lineage>
        <taxon>Eukaryota</taxon>
        <taxon>Metazoa</taxon>
        <taxon>Ecdysozoa</taxon>
        <taxon>Nematoda</taxon>
        <taxon>Chromadorea</taxon>
        <taxon>Rhabditida</taxon>
        <taxon>Tylenchina</taxon>
        <taxon>Tylenchomorpha</taxon>
        <taxon>Aphelenchoidea</taxon>
        <taxon>Aphelenchoididae</taxon>
        <taxon>Bursaphelenchus</taxon>
    </lineage>
</organism>
<dbReference type="PANTHER" id="PTHR35982">
    <property type="entry name" value="AGAP005361-PA"/>
    <property type="match status" value="1"/>
</dbReference>
<dbReference type="InterPro" id="IPR056704">
    <property type="entry name" value="DUF7802"/>
</dbReference>
<keyword evidence="1" id="KW-0472">Membrane</keyword>
<feature type="domain" description="DUF7802" evidence="2">
    <location>
        <begin position="1"/>
        <end position="423"/>
    </location>
</feature>
<keyword evidence="1" id="KW-1133">Transmembrane helix</keyword>
<protein>
    <recommendedName>
        <fullName evidence="2">DUF7802 domain-containing protein</fullName>
    </recommendedName>
</protein>
<accession>A0A811LNY1</accession>
<dbReference type="EMBL" id="CAJFCW020000006">
    <property type="protein sequence ID" value="CAG9126719.1"/>
    <property type="molecule type" value="Genomic_DNA"/>
</dbReference>
<feature type="transmembrane region" description="Helical" evidence="1">
    <location>
        <begin position="81"/>
        <end position="102"/>
    </location>
</feature>
<evidence type="ECO:0000313" key="3">
    <source>
        <dbReference type="EMBL" id="CAD5229466.1"/>
    </source>
</evidence>
<dbReference type="Proteomes" id="UP000614601">
    <property type="component" value="Unassembled WGS sequence"/>
</dbReference>
<gene>
    <name evidence="3" type="ORF">BOKJ2_LOCUS13525</name>
</gene>
<evidence type="ECO:0000256" key="1">
    <source>
        <dbReference type="SAM" id="Phobius"/>
    </source>
</evidence>
<dbReference type="Proteomes" id="UP000783686">
    <property type="component" value="Unassembled WGS sequence"/>
</dbReference>
<feature type="transmembrane region" description="Helical" evidence="1">
    <location>
        <begin position="232"/>
        <end position="254"/>
    </location>
</feature>
<comment type="caution">
    <text evidence="3">The sequence shown here is derived from an EMBL/GenBank/DDBJ whole genome shotgun (WGS) entry which is preliminary data.</text>
</comment>
<evidence type="ECO:0000313" key="4">
    <source>
        <dbReference type="Proteomes" id="UP000614601"/>
    </source>
</evidence>
<proteinExistence type="predicted"/>
<name>A0A811LNY1_9BILA</name>
<evidence type="ECO:0000259" key="2">
    <source>
        <dbReference type="Pfam" id="PF25085"/>
    </source>
</evidence>
<reference evidence="3" key="1">
    <citation type="submission" date="2020-09" db="EMBL/GenBank/DDBJ databases">
        <authorList>
            <person name="Kikuchi T."/>
        </authorList>
    </citation>
    <scope>NUCLEOTIDE SEQUENCE</scope>
    <source>
        <strain evidence="3">SH1</strain>
    </source>
</reference>
<dbReference type="PANTHER" id="PTHR35982:SF1">
    <property type="entry name" value="SPIROCYCLASE, AVEC FAMILY"/>
    <property type="match status" value="1"/>
</dbReference>
<dbReference type="Pfam" id="PF25085">
    <property type="entry name" value="DUF7802"/>
    <property type="match status" value="1"/>
</dbReference>
<feature type="transmembrane region" description="Helical" evidence="1">
    <location>
        <begin position="260"/>
        <end position="282"/>
    </location>
</feature>
<keyword evidence="1" id="KW-0812">Transmembrane</keyword>
<dbReference type="EMBL" id="CAJFDH010000006">
    <property type="protein sequence ID" value="CAD5229466.1"/>
    <property type="molecule type" value="Genomic_DNA"/>
</dbReference>